<dbReference type="InterPro" id="IPR007445">
    <property type="entry name" value="PilO"/>
</dbReference>
<dbReference type="Gene3D" id="3.30.70.60">
    <property type="match status" value="1"/>
</dbReference>
<accession>A0A1G2U0T3</accession>
<protein>
    <recommendedName>
        <fullName evidence="3">Pilus assembly protein PilO</fullName>
    </recommendedName>
</protein>
<gene>
    <name evidence="1" type="ORF">A2920_00255</name>
</gene>
<organism evidence="1 2">
    <name type="scientific">Candidatus Zambryskibacteria bacterium RIFCSPLOWO2_01_FULL_43_17</name>
    <dbReference type="NCBI Taxonomy" id="1802760"/>
    <lineage>
        <taxon>Bacteria</taxon>
        <taxon>Candidatus Zambryskiibacteriota</taxon>
    </lineage>
</organism>
<dbReference type="GO" id="GO:0043683">
    <property type="term" value="P:type IV pilus assembly"/>
    <property type="evidence" value="ECO:0007669"/>
    <property type="project" value="InterPro"/>
</dbReference>
<dbReference type="GO" id="GO:0043107">
    <property type="term" value="P:type IV pilus-dependent motility"/>
    <property type="evidence" value="ECO:0007669"/>
    <property type="project" value="InterPro"/>
</dbReference>
<dbReference type="AlphaFoldDB" id="A0A1G2U0T3"/>
<evidence type="ECO:0008006" key="3">
    <source>
        <dbReference type="Google" id="ProtNLM"/>
    </source>
</evidence>
<dbReference type="InterPro" id="IPR014717">
    <property type="entry name" value="Transl_elong_EF1B/ribsomal_bS6"/>
</dbReference>
<proteinExistence type="predicted"/>
<evidence type="ECO:0000313" key="2">
    <source>
        <dbReference type="Proteomes" id="UP000179283"/>
    </source>
</evidence>
<name>A0A1G2U0T3_9BACT</name>
<evidence type="ECO:0000313" key="1">
    <source>
        <dbReference type="EMBL" id="OHB03083.1"/>
    </source>
</evidence>
<sequence length="184" mass="20561">MTRNLLPLLLIAVSVALFYLHIDPRYQDVKALSDEKSQYVQALTKAGELKNVATELLGKYNNISQDNLLKLEKLVPDTLNTVKLVADINAIAGKYGIALEGIRVTEKTSDSAQQVETGENSPKYNTTTVSFSFSATYENLTLFLTDLEKSLQIVDIKSVDFDSDVENTNASYDYSVSFQTYWLK</sequence>
<reference evidence="1 2" key="1">
    <citation type="journal article" date="2016" name="Nat. Commun.">
        <title>Thousands of microbial genomes shed light on interconnected biogeochemical processes in an aquifer system.</title>
        <authorList>
            <person name="Anantharaman K."/>
            <person name="Brown C.T."/>
            <person name="Hug L.A."/>
            <person name="Sharon I."/>
            <person name="Castelle C.J."/>
            <person name="Probst A.J."/>
            <person name="Thomas B.C."/>
            <person name="Singh A."/>
            <person name="Wilkins M.J."/>
            <person name="Karaoz U."/>
            <person name="Brodie E.L."/>
            <person name="Williams K.H."/>
            <person name="Hubbard S.S."/>
            <person name="Banfield J.F."/>
        </authorList>
    </citation>
    <scope>NUCLEOTIDE SEQUENCE [LARGE SCALE GENOMIC DNA]</scope>
</reference>
<dbReference type="Proteomes" id="UP000179283">
    <property type="component" value="Unassembled WGS sequence"/>
</dbReference>
<dbReference type="EMBL" id="MHWD01000026">
    <property type="protein sequence ID" value="OHB03083.1"/>
    <property type="molecule type" value="Genomic_DNA"/>
</dbReference>
<comment type="caution">
    <text evidence="1">The sequence shown here is derived from an EMBL/GenBank/DDBJ whole genome shotgun (WGS) entry which is preliminary data.</text>
</comment>
<dbReference type="Pfam" id="PF04350">
    <property type="entry name" value="PilO"/>
    <property type="match status" value="1"/>
</dbReference>